<reference evidence="2 3" key="1">
    <citation type="submission" date="2020-08" db="EMBL/GenBank/DDBJ databases">
        <title>Genome sequence of Sphingomonas rhizophila KACC 19189T.</title>
        <authorList>
            <person name="Hyun D.-W."/>
            <person name="Bae J.-W."/>
        </authorList>
    </citation>
    <scope>NUCLEOTIDE SEQUENCE [LARGE SCALE GENOMIC DNA]</scope>
    <source>
        <strain evidence="2 3">KACC 19189</strain>
    </source>
</reference>
<organism evidence="2 3">
    <name type="scientific">Sphingomonas rhizophila</name>
    <dbReference type="NCBI Taxonomy" id="2071607"/>
    <lineage>
        <taxon>Bacteria</taxon>
        <taxon>Pseudomonadati</taxon>
        <taxon>Pseudomonadota</taxon>
        <taxon>Alphaproteobacteria</taxon>
        <taxon>Sphingomonadales</taxon>
        <taxon>Sphingomonadaceae</taxon>
        <taxon>Sphingomonas</taxon>
    </lineage>
</organism>
<dbReference type="RefSeq" id="WP_187541390.1">
    <property type="nucleotide sequence ID" value="NZ_CP060717.1"/>
</dbReference>
<evidence type="ECO:0000256" key="1">
    <source>
        <dbReference type="SAM" id="MobiDB-lite"/>
    </source>
</evidence>
<dbReference type="PANTHER" id="PTHR40630">
    <property type="entry name" value="POSSIBLE DNA-BINDING PROTEIN"/>
    <property type="match status" value="1"/>
</dbReference>
<feature type="region of interest" description="Disordered" evidence="1">
    <location>
        <begin position="91"/>
        <end position="117"/>
    </location>
</feature>
<accession>A0A7G9S965</accession>
<dbReference type="AlphaFoldDB" id="A0A7G9S965"/>
<dbReference type="KEGG" id="srhi:H9L12_08610"/>
<feature type="region of interest" description="Disordered" evidence="1">
    <location>
        <begin position="27"/>
        <end position="59"/>
    </location>
</feature>
<evidence type="ECO:0000313" key="3">
    <source>
        <dbReference type="Proteomes" id="UP000515955"/>
    </source>
</evidence>
<proteinExistence type="predicted"/>
<keyword evidence="3" id="KW-1185">Reference proteome</keyword>
<dbReference type="InterPro" id="IPR021487">
    <property type="entry name" value="DUF3140"/>
</dbReference>
<dbReference type="PANTHER" id="PTHR40630:SF1">
    <property type="entry name" value="DNA-BINDING PROTEIN"/>
    <property type="match status" value="1"/>
</dbReference>
<gene>
    <name evidence="2" type="ORF">H9L12_08610</name>
</gene>
<evidence type="ECO:0000313" key="2">
    <source>
        <dbReference type="EMBL" id="QNN64390.1"/>
    </source>
</evidence>
<name>A0A7G9S965_9SPHN</name>
<protein>
    <submittedName>
        <fullName evidence="2">DUF3140 domain-containing protein</fullName>
    </submittedName>
</protein>
<dbReference type="Pfam" id="PF11338">
    <property type="entry name" value="DUF3140"/>
    <property type="match status" value="1"/>
</dbReference>
<dbReference type="EMBL" id="CP060717">
    <property type="protein sequence ID" value="QNN64390.1"/>
    <property type="molecule type" value="Genomic_DNA"/>
</dbReference>
<dbReference type="Proteomes" id="UP000515955">
    <property type="component" value="Chromosome"/>
</dbReference>
<sequence length="117" mass="13332">MATTDTEERADVRKDFAEAVNMSPSELEAWLKTDESREVGWKGEDGDGGGESVGHASGRHILRIKEKKVADLTDGDYDHMRKVVGYVHRHLKQRPADPEGSRWRYSLKNWGHDPMKK</sequence>
<feature type="compositionally biased region" description="Basic and acidic residues" evidence="1">
    <location>
        <begin position="29"/>
        <end position="45"/>
    </location>
</feature>